<dbReference type="PROSITE" id="PS01124">
    <property type="entry name" value="HTH_ARAC_FAMILY_2"/>
    <property type="match status" value="1"/>
</dbReference>
<dbReference type="InterPro" id="IPR020449">
    <property type="entry name" value="Tscrpt_reg_AraC-type_HTH"/>
</dbReference>
<keyword evidence="7" id="KW-1185">Reference proteome</keyword>
<keyword evidence="1" id="KW-0805">Transcription regulation</keyword>
<accession>A0ABW3V0G8</accession>
<sequence>MASGTETGTFGFRFKVPTNLSMCELFAVGRDVVGDTSYCWDGLERTDGPLLLFQYTLEGEGIYETGGNTYRIEAGRAFMAEIPGNHRYYFPEDSSCWSFIFVLLRPSLILPNWEEAKRRLGETPYLQQTSRPIRFLEHIWEEANAGRITEPYTASSYMYQFVSELCRLASAPDGEGQKWPVKIKAAAAFLESHYDRMISLDQLSEQLGLSKYHLLRTFTATVGISPNDYLNRVRIEQAMRLLHQTDWSVEEIAERVGYSSGSYFIKVFRKVTGRTPGSFRSGEGQLTFNRMFFD</sequence>
<evidence type="ECO:0000313" key="7">
    <source>
        <dbReference type="Proteomes" id="UP001597180"/>
    </source>
</evidence>
<dbReference type="PROSITE" id="PS00041">
    <property type="entry name" value="HTH_ARAC_FAMILY_1"/>
    <property type="match status" value="1"/>
</dbReference>
<evidence type="ECO:0000259" key="5">
    <source>
        <dbReference type="PROSITE" id="PS01124"/>
    </source>
</evidence>
<protein>
    <submittedName>
        <fullName evidence="6">AraC family transcriptional regulator</fullName>
    </submittedName>
</protein>
<dbReference type="InterPro" id="IPR003313">
    <property type="entry name" value="AraC-bd"/>
</dbReference>
<dbReference type="PANTHER" id="PTHR46796">
    <property type="entry name" value="HTH-TYPE TRANSCRIPTIONAL ACTIVATOR RHAS-RELATED"/>
    <property type="match status" value="1"/>
</dbReference>
<dbReference type="Gene3D" id="1.10.10.60">
    <property type="entry name" value="Homeodomain-like"/>
    <property type="match status" value="2"/>
</dbReference>
<dbReference type="EMBL" id="JBHTLU010000058">
    <property type="protein sequence ID" value="MFD1225334.1"/>
    <property type="molecule type" value="Genomic_DNA"/>
</dbReference>
<gene>
    <name evidence="6" type="ORF">ACFQ4B_35160</name>
</gene>
<dbReference type="InterPro" id="IPR018062">
    <property type="entry name" value="HTH_AraC-typ_CS"/>
</dbReference>
<keyword evidence="3" id="KW-0010">Activator</keyword>
<dbReference type="SUPFAM" id="SSF46689">
    <property type="entry name" value="Homeodomain-like"/>
    <property type="match status" value="2"/>
</dbReference>
<keyword evidence="4" id="KW-0804">Transcription</keyword>
<evidence type="ECO:0000256" key="2">
    <source>
        <dbReference type="ARBA" id="ARBA00023125"/>
    </source>
</evidence>
<keyword evidence="2" id="KW-0238">DNA-binding</keyword>
<dbReference type="InterPro" id="IPR050204">
    <property type="entry name" value="AraC_XylS_family_regulators"/>
</dbReference>
<reference evidence="7" key="1">
    <citation type="journal article" date="2019" name="Int. J. Syst. Evol. Microbiol.">
        <title>The Global Catalogue of Microorganisms (GCM) 10K type strain sequencing project: providing services to taxonomists for standard genome sequencing and annotation.</title>
        <authorList>
            <consortium name="The Broad Institute Genomics Platform"/>
            <consortium name="The Broad Institute Genome Sequencing Center for Infectious Disease"/>
            <person name="Wu L."/>
            <person name="Ma J."/>
        </authorList>
    </citation>
    <scope>NUCLEOTIDE SEQUENCE [LARGE SCALE GENOMIC DNA]</scope>
    <source>
        <strain evidence="7">CCUG 53270</strain>
    </source>
</reference>
<dbReference type="InterPro" id="IPR037923">
    <property type="entry name" value="HTH-like"/>
</dbReference>
<dbReference type="InterPro" id="IPR009057">
    <property type="entry name" value="Homeodomain-like_sf"/>
</dbReference>
<dbReference type="Pfam" id="PF02311">
    <property type="entry name" value="AraC_binding"/>
    <property type="match status" value="1"/>
</dbReference>
<dbReference type="SMART" id="SM00342">
    <property type="entry name" value="HTH_ARAC"/>
    <property type="match status" value="1"/>
</dbReference>
<name>A0ABW3V0G8_9BACL</name>
<organism evidence="6 7">
    <name type="scientific">Paenibacillus vulneris</name>
    <dbReference type="NCBI Taxonomy" id="1133364"/>
    <lineage>
        <taxon>Bacteria</taxon>
        <taxon>Bacillati</taxon>
        <taxon>Bacillota</taxon>
        <taxon>Bacilli</taxon>
        <taxon>Bacillales</taxon>
        <taxon>Paenibacillaceae</taxon>
        <taxon>Paenibacillus</taxon>
    </lineage>
</organism>
<dbReference type="Gene3D" id="2.60.120.280">
    <property type="entry name" value="Regulatory protein AraC"/>
    <property type="match status" value="1"/>
</dbReference>
<dbReference type="SUPFAM" id="SSF51215">
    <property type="entry name" value="Regulatory protein AraC"/>
    <property type="match status" value="1"/>
</dbReference>
<evidence type="ECO:0000256" key="4">
    <source>
        <dbReference type="ARBA" id="ARBA00023163"/>
    </source>
</evidence>
<evidence type="ECO:0000313" key="6">
    <source>
        <dbReference type="EMBL" id="MFD1225334.1"/>
    </source>
</evidence>
<dbReference type="Pfam" id="PF12833">
    <property type="entry name" value="HTH_18"/>
    <property type="match status" value="1"/>
</dbReference>
<feature type="domain" description="HTH araC/xylS-type" evidence="5">
    <location>
        <begin position="184"/>
        <end position="282"/>
    </location>
</feature>
<comment type="caution">
    <text evidence="6">The sequence shown here is derived from an EMBL/GenBank/DDBJ whole genome shotgun (WGS) entry which is preliminary data.</text>
</comment>
<evidence type="ECO:0000256" key="3">
    <source>
        <dbReference type="ARBA" id="ARBA00023159"/>
    </source>
</evidence>
<dbReference type="PRINTS" id="PR00032">
    <property type="entry name" value="HTHARAC"/>
</dbReference>
<dbReference type="InterPro" id="IPR018060">
    <property type="entry name" value="HTH_AraC"/>
</dbReference>
<dbReference type="Proteomes" id="UP001597180">
    <property type="component" value="Unassembled WGS sequence"/>
</dbReference>
<proteinExistence type="predicted"/>
<dbReference type="RefSeq" id="WP_345594107.1">
    <property type="nucleotide sequence ID" value="NZ_BAABJG010000052.1"/>
</dbReference>
<evidence type="ECO:0000256" key="1">
    <source>
        <dbReference type="ARBA" id="ARBA00023015"/>
    </source>
</evidence>